<dbReference type="InterPro" id="IPR001106">
    <property type="entry name" value="Aromatic_Lyase"/>
</dbReference>
<dbReference type="SUPFAM" id="SSF48557">
    <property type="entry name" value="L-aspartase-like"/>
    <property type="match status" value="1"/>
</dbReference>
<dbReference type="InterPro" id="IPR011545">
    <property type="entry name" value="DEAD/DEAH_box_helicase_dom"/>
</dbReference>
<evidence type="ECO:0000259" key="6">
    <source>
        <dbReference type="PROSITE" id="PS51193"/>
    </source>
</evidence>
<evidence type="ECO:0000256" key="5">
    <source>
        <dbReference type="SAM" id="MobiDB-lite"/>
    </source>
</evidence>
<dbReference type="PANTHER" id="PTHR10362">
    <property type="entry name" value="HISTIDINE AMMONIA-LYASE"/>
    <property type="match status" value="1"/>
</dbReference>
<dbReference type="CDD" id="cd00332">
    <property type="entry name" value="PAL-HAL"/>
    <property type="match status" value="1"/>
</dbReference>
<dbReference type="GO" id="GO:0003676">
    <property type="term" value="F:nucleic acid binding"/>
    <property type="evidence" value="ECO:0007669"/>
    <property type="project" value="InterPro"/>
</dbReference>
<keyword evidence="3" id="KW-0067">ATP-binding</keyword>
<name>A0A538THW5_UNCEI</name>
<dbReference type="Gene3D" id="1.20.200.10">
    <property type="entry name" value="Fumarase/aspartase (Central domain)"/>
    <property type="match status" value="1"/>
</dbReference>
<dbReference type="AlphaFoldDB" id="A0A538THW5"/>
<dbReference type="Pfam" id="PF00270">
    <property type="entry name" value="DEAD"/>
    <property type="match status" value="1"/>
</dbReference>
<dbReference type="InterPro" id="IPR008948">
    <property type="entry name" value="L-Aspartase-like"/>
</dbReference>
<keyword evidence="2" id="KW-0378">Hydrolase</keyword>
<feature type="compositionally biased region" description="Basic residues" evidence="5">
    <location>
        <begin position="729"/>
        <end position="739"/>
    </location>
</feature>
<feature type="region of interest" description="Disordered" evidence="5">
    <location>
        <begin position="614"/>
        <end position="742"/>
    </location>
</feature>
<dbReference type="FunFam" id="1.20.200.10:FF:000003">
    <property type="entry name" value="Histidine ammonia-lyase"/>
    <property type="match status" value="1"/>
</dbReference>
<dbReference type="InterPro" id="IPR006555">
    <property type="entry name" value="ATP-dep_Helicase_C"/>
</dbReference>
<dbReference type="Pfam" id="PF00221">
    <property type="entry name" value="Lyase_aromatic"/>
    <property type="match status" value="1"/>
</dbReference>
<dbReference type="GO" id="GO:0004386">
    <property type="term" value="F:helicase activity"/>
    <property type="evidence" value="ECO:0007669"/>
    <property type="project" value="UniProtKB-KW"/>
</dbReference>
<dbReference type="Pfam" id="PF13307">
    <property type="entry name" value="Helicase_C_2"/>
    <property type="match status" value="1"/>
</dbReference>
<dbReference type="InterPro" id="IPR024083">
    <property type="entry name" value="Fumarase/histidase_N"/>
</dbReference>
<dbReference type="EMBL" id="VBOX01000063">
    <property type="protein sequence ID" value="TMQ63201.1"/>
    <property type="molecule type" value="Genomic_DNA"/>
</dbReference>
<keyword evidence="1" id="KW-0547">Nucleotide-binding</keyword>
<feature type="compositionally biased region" description="Basic and acidic residues" evidence="5">
    <location>
        <begin position="678"/>
        <end position="690"/>
    </location>
</feature>
<dbReference type="GO" id="GO:0005524">
    <property type="term" value="F:ATP binding"/>
    <property type="evidence" value="ECO:0007669"/>
    <property type="project" value="UniProtKB-KW"/>
</dbReference>
<dbReference type="SMART" id="SM00491">
    <property type="entry name" value="HELICc2"/>
    <property type="match status" value="1"/>
</dbReference>
<dbReference type="InterPro" id="IPR027417">
    <property type="entry name" value="P-loop_NTPase"/>
</dbReference>
<protein>
    <submittedName>
        <fullName evidence="7">DEAD/DEAH box helicase</fullName>
    </submittedName>
</protein>
<dbReference type="GO" id="GO:0016841">
    <property type="term" value="F:ammonia-lyase activity"/>
    <property type="evidence" value="ECO:0007669"/>
    <property type="project" value="UniProtKB-ARBA"/>
</dbReference>
<keyword evidence="4" id="KW-0456">Lyase</keyword>
<dbReference type="PROSITE" id="PS51193">
    <property type="entry name" value="HELICASE_ATP_BIND_2"/>
    <property type="match status" value="1"/>
</dbReference>
<dbReference type="GO" id="GO:0006139">
    <property type="term" value="P:nucleobase-containing compound metabolic process"/>
    <property type="evidence" value="ECO:0007669"/>
    <property type="project" value="InterPro"/>
</dbReference>
<organism evidence="7 8">
    <name type="scientific">Eiseniibacteriota bacterium</name>
    <dbReference type="NCBI Taxonomy" id="2212470"/>
    <lineage>
        <taxon>Bacteria</taxon>
        <taxon>Candidatus Eiseniibacteriota</taxon>
    </lineage>
</organism>
<accession>A0A538THW5</accession>
<sequence>MATTERYSNELLDLALERLSRRERGWEDRPGQREMALLWTETLEHGGTLLVEAPTGIGKSLAYLLPALLRRAQGSGPVVVSTCTKALQEQLLRQDIPLALRATLAPLRVVTLKGRQNYLCKRRAEARLMQPALFPEAGLGEAVAEKLRSWVEHTATGELDELIELGIDLPPALLADIASDPLLCSATACDAATGCFAKRARREALRADIVLVNHALLLSDPGLRATLIAEAGALVLDEAHHVERVAREQLGVTLGVRDLLRLAGRTDARTGALRAVQRALRRGRGGRVAERIQSAEASIAPVLTHAAAFALDLERVLPPGAPSARITRDFDAARLSPSALDGLLSALGSLARSLEDLVETATAEGRAALKTEGLEALDEVRARAFAWAEAERALRSVVALEDRGSAFFVDRDERGSPRLNRRPVHVGAVLRHSLLTLCDRVLLTSATLRAGDDFGPLLDALGLDPCDVRTATLPSPFPLERQVFSAVWDGSGPNDPEFSGRLAELIVAFAARFRRNMLVLLTSYQMLDEVASHCAGPLRRAGIPLLRQVPGEAAAPLAVEFRAGEGAVLLGAASFWEGVDFPGAALEILLIARLPFAVPTDPLMEARSEAIEADGGDAFRDRKERRRRAGPDRSGRRTGAGRDWGQAAQLRGSPRGRAGSEGLARLRRSRTRRAFPCADRKGAETREHGLRGQYRLRTAQVGAHSGPGRGEAANQFDPEPRGRVGPRAGIRRGAPHARPPRPFARARVGASGDLIPLAHLALGLIGEGEVRVDGRLASTSDLMRGNGMAPLTLQAKEGLALINGTQAMTSVGALALIEAAEVLRAAHLACALSVDAARASVKPFDPRVHAIRPHAGQMRSAAALWGLLRGSGIVASHESCAKVQDPYSLRCAPQVLGASIAAFRHARETVVTEVNSVSDNPLCFADTGEVISAGNFHGEPVAQALDFLAIGMAEVGSISERRTFLLLDTTKSGLPAFLSPSAGLRSGLMIVQYLQAALVSENRMLAQPASTDSIPTSAGQEDHVSMGMHAAIKALTLVRNVRRIVAAELLCAAQGIHLLRPLRSSEPLERVLARLHEKVPPLDEDRRQDHDLDRLDEWIASGAPADLAGIEAF</sequence>
<dbReference type="Proteomes" id="UP000317366">
    <property type="component" value="Unassembled WGS sequence"/>
</dbReference>
<dbReference type="SUPFAM" id="SSF52540">
    <property type="entry name" value="P-loop containing nucleoside triphosphate hydrolases"/>
    <property type="match status" value="1"/>
</dbReference>
<evidence type="ECO:0000256" key="3">
    <source>
        <dbReference type="ARBA" id="ARBA00022840"/>
    </source>
</evidence>
<gene>
    <name evidence="7" type="ORF">E6K77_05840</name>
</gene>
<evidence type="ECO:0000256" key="2">
    <source>
        <dbReference type="ARBA" id="ARBA00022801"/>
    </source>
</evidence>
<dbReference type="InterPro" id="IPR014013">
    <property type="entry name" value="Helic_SF1/SF2_ATP-bd_DinG/Rad3"/>
</dbReference>
<dbReference type="GO" id="GO:0016818">
    <property type="term" value="F:hydrolase activity, acting on acid anhydrides, in phosphorus-containing anhydrides"/>
    <property type="evidence" value="ECO:0007669"/>
    <property type="project" value="InterPro"/>
</dbReference>
<dbReference type="Gene3D" id="3.40.50.300">
    <property type="entry name" value="P-loop containing nucleotide triphosphate hydrolases"/>
    <property type="match status" value="2"/>
</dbReference>
<evidence type="ECO:0000313" key="7">
    <source>
        <dbReference type="EMBL" id="TMQ63201.1"/>
    </source>
</evidence>
<dbReference type="Gene3D" id="1.10.275.10">
    <property type="entry name" value="Fumarase/aspartase (N-terminal domain)"/>
    <property type="match status" value="1"/>
</dbReference>
<feature type="domain" description="Helicase ATP-binding" evidence="6">
    <location>
        <begin position="18"/>
        <end position="295"/>
    </location>
</feature>
<keyword evidence="7" id="KW-0347">Helicase</keyword>
<evidence type="ECO:0000313" key="8">
    <source>
        <dbReference type="Proteomes" id="UP000317366"/>
    </source>
</evidence>
<evidence type="ECO:0000256" key="1">
    <source>
        <dbReference type="ARBA" id="ARBA00022741"/>
    </source>
</evidence>
<evidence type="ECO:0000256" key="4">
    <source>
        <dbReference type="ARBA" id="ARBA00023239"/>
    </source>
</evidence>
<proteinExistence type="predicted"/>
<comment type="caution">
    <text evidence="7">The sequence shown here is derived from an EMBL/GenBank/DDBJ whole genome shotgun (WGS) entry which is preliminary data.</text>
</comment>
<reference evidence="7 8" key="1">
    <citation type="journal article" date="2019" name="Nat. Microbiol.">
        <title>Mediterranean grassland soil C-N compound turnover is dependent on rainfall and depth, and is mediated by genomically divergent microorganisms.</title>
        <authorList>
            <person name="Diamond S."/>
            <person name="Andeer P.F."/>
            <person name="Li Z."/>
            <person name="Crits-Christoph A."/>
            <person name="Burstein D."/>
            <person name="Anantharaman K."/>
            <person name="Lane K.R."/>
            <person name="Thomas B.C."/>
            <person name="Pan C."/>
            <person name="Northen T.R."/>
            <person name="Banfield J.F."/>
        </authorList>
    </citation>
    <scope>NUCLEOTIDE SEQUENCE [LARGE SCALE GENOMIC DNA]</scope>
    <source>
        <strain evidence="7">WS_7</strain>
    </source>
</reference>